<name>D2HRW5_AILME</name>
<feature type="region of interest" description="Disordered" evidence="1">
    <location>
        <begin position="88"/>
        <end position="111"/>
    </location>
</feature>
<feature type="compositionally biased region" description="Polar residues" evidence="1">
    <location>
        <begin position="96"/>
        <end position="107"/>
    </location>
</feature>
<organism evidence="2">
    <name type="scientific">Ailuropoda melanoleuca</name>
    <name type="common">Giant panda</name>
    <dbReference type="NCBI Taxonomy" id="9646"/>
    <lineage>
        <taxon>Eukaryota</taxon>
        <taxon>Metazoa</taxon>
        <taxon>Chordata</taxon>
        <taxon>Craniata</taxon>
        <taxon>Vertebrata</taxon>
        <taxon>Euteleostomi</taxon>
        <taxon>Mammalia</taxon>
        <taxon>Eutheria</taxon>
        <taxon>Laurasiatheria</taxon>
        <taxon>Carnivora</taxon>
        <taxon>Caniformia</taxon>
        <taxon>Ursidae</taxon>
        <taxon>Ailuropoda</taxon>
    </lineage>
</organism>
<gene>
    <name evidence="2" type="ORF">PANDA_014771</name>
</gene>
<dbReference type="EMBL" id="GL193250">
    <property type="protein sequence ID" value="EFB26576.1"/>
    <property type="molecule type" value="Genomic_DNA"/>
</dbReference>
<feature type="non-terminal residue" evidence="2">
    <location>
        <position position="1"/>
    </location>
</feature>
<dbReference type="AlphaFoldDB" id="D2HRW5"/>
<reference evidence="2" key="1">
    <citation type="journal article" date="2010" name="Nature">
        <title>The sequence and de novo assembly of the giant panda genome.</title>
        <authorList>
            <person name="Li R."/>
            <person name="Fan W."/>
            <person name="Tian G."/>
            <person name="Zhu H."/>
            <person name="He L."/>
            <person name="Cai J."/>
            <person name="Huang Q."/>
            <person name="Cai Q."/>
            <person name="Li B."/>
            <person name="Bai Y."/>
            <person name="Zhang Z."/>
            <person name="Zhang Y."/>
            <person name="Wang W."/>
            <person name="Li J."/>
            <person name="Wei F."/>
            <person name="Li H."/>
            <person name="Jian M."/>
            <person name="Li J."/>
            <person name="Zhang Z."/>
            <person name="Nielsen R."/>
            <person name="Li D."/>
            <person name="Gu W."/>
            <person name="Yang Z."/>
            <person name="Xuan Z."/>
            <person name="Ryder O.A."/>
            <person name="Leung F.C."/>
            <person name="Zhou Y."/>
            <person name="Cao J."/>
            <person name="Sun X."/>
            <person name="Fu Y."/>
            <person name="Fang X."/>
            <person name="Guo X."/>
            <person name="Wang B."/>
            <person name="Hou R."/>
            <person name="Shen F."/>
            <person name="Mu B."/>
            <person name="Ni P."/>
            <person name="Lin R."/>
            <person name="Qian W."/>
            <person name="Wang G."/>
            <person name="Yu C."/>
            <person name="Nie W."/>
            <person name="Wang J."/>
            <person name="Wu Z."/>
            <person name="Liang H."/>
            <person name="Min J."/>
            <person name="Wu Q."/>
            <person name="Cheng S."/>
            <person name="Ruan J."/>
            <person name="Wang M."/>
            <person name="Shi Z."/>
            <person name="Wen M."/>
            <person name="Liu B."/>
            <person name="Ren X."/>
            <person name="Zheng H."/>
            <person name="Dong D."/>
            <person name="Cook K."/>
            <person name="Shan G."/>
            <person name="Zhang H."/>
            <person name="Kosiol C."/>
            <person name="Xie X."/>
            <person name="Lu Z."/>
            <person name="Zheng H."/>
            <person name="Li Y."/>
            <person name="Steiner C.C."/>
            <person name="Lam T.T."/>
            <person name="Lin S."/>
            <person name="Zhang Q."/>
            <person name="Li G."/>
            <person name="Tian J."/>
            <person name="Gong T."/>
            <person name="Liu H."/>
            <person name="Zhang D."/>
            <person name="Fang L."/>
            <person name="Ye C."/>
            <person name="Zhang J."/>
            <person name="Hu W."/>
            <person name="Xu A."/>
            <person name="Ren Y."/>
            <person name="Zhang G."/>
            <person name="Bruford M.W."/>
            <person name="Li Q."/>
            <person name="Ma L."/>
            <person name="Guo Y."/>
            <person name="An N."/>
            <person name="Hu Y."/>
            <person name="Zheng Y."/>
            <person name="Shi Y."/>
            <person name="Li Z."/>
            <person name="Liu Q."/>
            <person name="Chen Y."/>
            <person name="Zhao J."/>
            <person name="Qu N."/>
            <person name="Zhao S."/>
            <person name="Tian F."/>
            <person name="Wang X."/>
            <person name="Wang H."/>
            <person name="Xu L."/>
            <person name="Liu X."/>
            <person name="Vinar T."/>
            <person name="Wang Y."/>
            <person name="Lam T.W."/>
            <person name="Yiu S.M."/>
            <person name="Liu S."/>
            <person name="Zhang H."/>
            <person name="Li D."/>
            <person name="Huang Y."/>
            <person name="Wang X."/>
            <person name="Yang G."/>
            <person name="Jiang Z."/>
            <person name="Wang J."/>
            <person name="Qin N."/>
            <person name="Li L."/>
            <person name="Li J."/>
            <person name="Bolund L."/>
            <person name="Kristiansen K."/>
            <person name="Wong G.K."/>
            <person name="Olson M."/>
            <person name="Zhang X."/>
            <person name="Li S."/>
            <person name="Yang H."/>
            <person name="Wang J."/>
            <person name="Wang J."/>
        </authorList>
    </citation>
    <scope>NUCLEOTIDE SEQUENCE [LARGE SCALE GENOMIC DNA]</scope>
</reference>
<evidence type="ECO:0000256" key="1">
    <source>
        <dbReference type="SAM" id="MobiDB-lite"/>
    </source>
</evidence>
<evidence type="ECO:0000313" key="2">
    <source>
        <dbReference type="EMBL" id="EFB26576.1"/>
    </source>
</evidence>
<protein>
    <submittedName>
        <fullName evidence="2">Uncharacterized protein</fullName>
    </submittedName>
</protein>
<dbReference type="InParanoid" id="D2HRW5"/>
<accession>D2HRW5</accession>
<sequence>FLEMEATPGEEFVKTVEITAEELEDYINLVDKASTGSERIDPNSEKSPTLGKMLSNSMVCYREIICERKSQSMWQTSLLSYFKKLPQPPQPPVTTMLISQQPSTLRQGSPPARRLLLTRRSDD</sequence>
<feature type="non-terminal residue" evidence="2">
    <location>
        <position position="123"/>
    </location>
</feature>
<proteinExistence type="predicted"/>